<reference evidence="1 2" key="1">
    <citation type="submission" date="2023-07" db="EMBL/GenBank/DDBJ databases">
        <authorList>
            <person name="Peeters C."/>
        </authorList>
    </citation>
    <scope>NUCLEOTIDE SEQUENCE [LARGE SCALE GENOMIC DNA]</scope>
    <source>
        <strain evidence="1 2">R-16034</strain>
    </source>
</reference>
<dbReference type="AlphaFoldDB" id="A0AB72X3L1"/>
<accession>A0AB72X3L1</accession>
<protein>
    <submittedName>
        <fullName evidence="1">Uncharacterized protein</fullName>
    </submittedName>
</protein>
<dbReference type="RefSeq" id="WP_147213889.1">
    <property type="nucleotide sequence ID" value="NZ_CATWAR010000003.1"/>
</dbReference>
<dbReference type="EMBL" id="CATWHI010000004">
    <property type="protein sequence ID" value="CAJ0742172.1"/>
    <property type="molecule type" value="Genomic_DNA"/>
</dbReference>
<proteinExistence type="predicted"/>
<name>A0AB72X3L1_9RALS</name>
<comment type="caution">
    <text evidence="1">The sequence shown here is derived from an EMBL/GenBank/DDBJ whole genome shotgun (WGS) entry which is preliminary data.</text>
</comment>
<gene>
    <name evidence="1" type="ORF">R16034_03005</name>
</gene>
<evidence type="ECO:0000313" key="1">
    <source>
        <dbReference type="EMBL" id="CAJ0742172.1"/>
    </source>
</evidence>
<evidence type="ECO:0000313" key="2">
    <source>
        <dbReference type="Proteomes" id="UP001189225"/>
    </source>
</evidence>
<dbReference type="Proteomes" id="UP001189225">
    <property type="component" value="Unassembled WGS sequence"/>
</dbReference>
<keyword evidence="2" id="KW-1185">Reference proteome</keyword>
<sequence length="104" mass="11175">MDAAAMMYGPGTCGAATEDFTRTTAETVLRFSGRLAVLYQFVGAVFLQCDGKQLKAITPAFRRGIEESMSLTDDMAVPAEYHDALLEQANVLLTALEALGNKPV</sequence>
<organism evidence="1 2">
    <name type="scientific">Ralstonia edaphi</name>
    <dbReference type="NCBI Taxonomy" id="3058599"/>
    <lineage>
        <taxon>Bacteria</taxon>
        <taxon>Pseudomonadati</taxon>
        <taxon>Pseudomonadota</taxon>
        <taxon>Betaproteobacteria</taxon>
        <taxon>Burkholderiales</taxon>
        <taxon>Burkholderiaceae</taxon>
        <taxon>Ralstonia</taxon>
    </lineage>
</organism>